<dbReference type="AlphaFoldDB" id="A0A915AR90"/>
<dbReference type="SUPFAM" id="SSF57903">
    <property type="entry name" value="FYVE/PHD zinc finger"/>
    <property type="match status" value="2"/>
</dbReference>
<accession>A0A915AR90</accession>
<evidence type="ECO:0000256" key="9">
    <source>
        <dbReference type="PROSITE-ProRule" id="PRU00146"/>
    </source>
</evidence>
<comment type="subcellular location">
    <subcellularLocation>
        <location evidence="1">Nucleus</location>
    </subcellularLocation>
</comment>
<evidence type="ECO:0000256" key="8">
    <source>
        <dbReference type="ARBA" id="ARBA00023242"/>
    </source>
</evidence>
<keyword evidence="5" id="KW-0862">Zinc</keyword>
<dbReference type="SMART" id="SM00249">
    <property type="entry name" value="PHD"/>
    <property type="match status" value="2"/>
</dbReference>
<evidence type="ECO:0000256" key="6">
    <source>
        <dbReference type="ARBA" id="ARBA00023015"/>
    </source>
</evidence>
<evidence type="ECO:0000256" key="4">
    <source>
        <dbReference type="ARBA" id="ARBA00022771"/>
    </source>
</evidence>
<dbReference type="PROSITE" id="PS50016">
    <property type="entry name" value="ZF_PHD_2"/>
    <property type="match status" value="2"/>
</dbReference>
<sequence length="483" mass="54211">KEMDVFLGGDDSSDSKVSDFLAPTDEFSNESTKLSSIPNEETSSETTKKVSITKPEGKPIVKSASSRVITADTTHMHIEPSHIIEYEWPIKSGERFFIQEQIAELLDVKSFKRKYPDLSRHTVEMNEREHLLANYKLASVINEHQMHGLTALRAIEVHELMAADYPAIYSEYQRAAADKVKLQMAEQQKQLDAIKFDTKKLEELRKNAVQSAAEYNAEMNSIKKVERRHFWDIQTSIIQSPKNRWRRLTSEATRPGPYPVALISGQFHQHYKKFSPEELRRLPFGTILDYEYLLPPKRGTSPPPVIVHDEELLSPLSNEADQDTLPTLQSAEDSQTSAIGDDSKVQSGNENRCSICGVTNSAQMLSCAACATKVHPDCAGLPERVVNVALNYMWSCIECKKCTVCEKPDNEDAMMFCDRCDRGYHTFCVGLSAPPTGTWVCTNFCADQAIQSKCNKCSGTTRKDMGSRKSSRSRLCECSSVAA</sequence>
<keyword evidence="8" id="KW-0539">Nucleus</keyword>
<organism evidence="12 13">
    <name type="scientific">Parascaris univalens</name>
    <name type="common">Nematode worm</name>
    <dbReference type="NCBI Taxonomy" id="6257"/>
    <lineage>
        <taxon>Eukaryota</taxon>
        <taxon>Metazoa</taxon>
        <taxon>Ecdysozoa</taxon>
        <taxon>Nematoda</taxon>
        <taxon>Chromadorea</taxon>
        <taxon>Rhabditida</taxon>
        <taxon>Spirurina</taxon>
        <taxon>Ascaridomorpha</taxon>
        <taxon>Ascaridoidea</taxon>
        <taxon>Ascarididae</taxon>
        <taxon>Parascaris</taxon>
    </lineage>
</organism>
<feature type="domain" description="PHD-type" evidence="11">
    <location>
        <begin position="350"/>
        <end position="402"/>
    </location>
</feature>
<dbReference type="GO" id="GO:0005634">
    <property type="term" value="C:nucleus"/>
    <property type="evidence" value="ECO:0007669"/>
    <property type="project" value="UniProtKB-SubCell"/>
</dbReference>
<dbReference type="InterPro" id="IPR011011">
    <property type="entry name" value="Znf_FYVE_PHD"/>
</dbReference>
<feature type="domain" description="PHD-type" evidence="11">
    <location>
        <begin position="399"/>
        <end position="447"/>
    </location>
</feature>
<proteinExistence type="predicted"/>
<evidence type="ECO:0000256" key="3">
    <source>
        <dbReference type="ARBA" id="ARBA00022737"/>
    </source>
</evidence>
<dbReference type="PANTHER" id="PTHR45888:SF4">
    <property type="entry name" value="PHD FINGER PROTEIN 10"/>
    <property type="match status" value="1"/>
</dbReference>
<dbReference type="InterPro" id="IPR001965">
    <property type="entry name" value="Znf_PHD"/>
</dbReference>
<evidence type="ECO:0000256" key="10">
    <source>
        <dbReference type="SAM" id="MobiDB-lite"/>
    </source>
</evidence>
<evidence type="ECO:0000259" key="11">
    <source>
        <dbReference type="PROSITE" id="PS50016"/>
    </source>
</evidence>
<keyword evidence="4 9" id="KW-0863">Zinc-finger</keyword>
<evidence type="ECO:0000256" key="5">
    <source>
        <dbReference type="ARBA" id="ARBA00022833"/>
    </source>
</evidence>
<evidence type="ECO:0000313" key="12">
    <source>
        <dbReference type="Proteomes" id="UP000887569"/>
    </source>
</evidence>
<evidence type="ECO:0000256" key="1">
    <source>
        <dbReference type="ARBA" id="ARBA00004123"/>
    </source>
</evidence>
<name>A0A915AR90_PARUN</name>
<dbReference type="CDD" id="cd21085">
    <property type="entry name" value="WH_NTD_PHF10"/>
    <property type="match status" value="1"/>
</dbReference>
<feature type="compositionally biased region" description="Polar residues" evidence="10">
    <location>
        <begin position="29"/>
        <end position="45"/>
    </location>
</feature>
<feature type="region of interest" description="Disordered" evidence="10">
    <location>
        <begin position="1"/>
        <end position="57"/>
    </location>
</feature>
<keyword evidence="6" id="KW-0805">Transcription regulation</keyword>
<keyword evidence="2" id="KW-0479">Metal-binding</keyword>
<feature type="compositionally biased region" description="Polar residues" evidence="10">
    <location>
        <begin position="328"/>
        <end position="338"/>
    </location>
</feature>
<dbReference type="CDD" id="cd15529">
    <property type="entry name" value="PHD2_PHF10"/>
    <property type="match status" value="1"/>
</dbReference>
<dbReference type="WBParaSite" id="PgR013_g051_t01">
    <property type="protein sequence ID" value="PgR013_g051_t01"/>
    <property type="gene ID" value="PgR013_g051"/>
</dbReference>
<protein>
    <submittedName>
        <fullName evidence="13">PHD-type domain-containing protein</fullName>
    </submittedName>
</protein>
<dbReference type="Gene3D" id="3.30.40.10">
    <property type="entry name" value="Zinc/RING finger domain, C3HC4 (zinc finger)"/>
    <property type="match status" value="2"/>
</dbReference>
<dbReference type="InterPro" id="IPR013083">
    <property type="entry name" value="Znf_RING/FYVE/PHD"/>
</dbReference>
<dbReference type="Pfam" id="PF00628">
    <property type="entry name" value="PHD"/>
    <property type="match status" value="2"/>
</dbReference>
<dbReference type="GO" id="GO:0008270">
    <property type="term" value="F:zinc ion binding"/>
    <property type="evidence" value="ECO:0007669"/>
    <property type="project" value="UniProtKB-KW"/>
</dbReference>
<evidence type="ECO:0000313" key="13">
    <source>
        <dbReference type="WBParaSite" id="PgR013_g051_t01"/>
    </source>
</evidence>
<reference evidence="13" key="1">
    <citation type="submission" date="2022-11" db="UniProtKB">
        <authorList>
            <consortium name="WormBaseParasite"/>
        </authorList>
    </citation>
    <scope>IDENTIFICATION</scope>
</reference>
<evidence type="ECO:0000256" key="7">
    <source>
        <dbReference type="ARBA" id="ARBA00023163"/>
    </source>
</evidence>
<keyword evidence="3" id="KW-0677">Repeat</keyword>
<dbReference type="InterPro" id="IPR019787">
    <property type="entry name" value="Znf_PHD-finger"/>
</dbReference>
<dbReference type="PANTHER" id="PTHR45888">
    <property type="entry name" value="HL01030P-RELATED"/>
    <property type="match status" value="1"/>
</dbReference>
<dbReference type="Proteomes" id="UP000887569">
    <property type="component" value="Unplaced"/>
</dbReference>
<evidence type="ECO:0000256" key="2">
    <source>
        <dbReference type="ARBA" id="ARBA00022723"/>
    </source>
</evidence>
<keyword evidence="7" id="KW-0804">Transcription</keyword>
<feature type="region of interest" description="Disordered" evidence="10">
    <location>
        <begin position="328"/>
        <end position="348"/>
    </location>
</feature>
<keyword evidence="12" id="KW-1185">Reference proteome</keyword>